<organism evidence="15 16">
    <name type="scientific">Cymbomonas tetramitiformis</name>
    <dbReference type="NCBI Taxonomy" id="36881"/>
    <lineage>
        <taxon>Eukaryota</taxon>
        <taxon>Viridiplantae</taxon>
        <taxon>Chlorophyta</taxon>
        <taxon>Pyramimonadophyceae</taxon>
        <taxon>Pyramimonadales</taxon>
        <taxon>Pyramimonadaceae</taxon>
        <taxon>Cymbomonas</taxon>
    </lineage>
</organism>
<feature type="region of interest" description="Disordered" evidence="12">
    <location>
        <begin position="648"/>
        <end position="762"/>
    </location>
</feature>
<feature type="compositionally biased region" description="Low complexity" evidence="12">
    <location>
        <begin position="689"/>
        <end position="708"/>
    </location>
</feature>
<keyword evidence="9" id="KW-0406">Ion transport</keyword>
<evidence type="ECO:0000256" key="1">
    <source>
        <dbReference type="ARBA" id="ARBA00004141"/>
    </source>
</evidence>
<evidence type="ECO:0000256" key="6">
    <source>
        <dbReference type="ARBA" id="ARBA00022882"/>
    </source>
</evidence>
<dbReference type="Gene3D" id="1.10.287.630">
    <property type="entry name" value="Helix hairpin bin"/>
    <property type="match status" value="1"/>
</dbReference>
<evidence type="ECO:0000256" key="9">
    <source>
        <dbReference type="ARBA" id="ARBA00023065"/>
    </source>
</evidence>
<keyword evidence="6" id="KW-0851">Voltage-gated channel</keyword>
<feature type="compositionally biased region" description="Polar residues" evidence="12">
    <location>
        <begin position="719"/>
        <end position="730"/>
    </location>
</feature>
<keyword evidence="11" id="KW-0407">Ion channel</keyword>
<dbReference type="GO" id="GO:0034702">
    <property type="term" value="C:monoatomic ion channel complex"/>
    <property type="evidence" value="ECO:0007669"/>
    <property type="project" value="UniProtKB-KW"/>
</dbReference>
<dbReference type="Proteomes" id="UP001190700">
    <property type="component" value="Unassembled WGS sequence"/>
</dbReference>
<name>A0AAE0C6N1_9CHLO</name>
<comment type="caution">
    <text evidence="15">The sequence shown here is derived from an EMBL/GenBank/DDBJ whole genome shotgun (WGS) entry which is preliminary data.</text>
</comment>
<feature type="transmembrane region" description="Helical" evidence="13">
    <location>
        <begin position="261"/>
        <end position="282"/>
    </location>
</feature>
<dbReference type="PANTHER" id="PTHR10217:SF435">
    <property type="entry name" value="POTASSIUM VOLTAGE-GATED CHANNEL PROTEIN EAG"/>
    <property type="match status" value="1"/>
</dbReference>
<dbReference type="Pfam" id="PF00520">
    <property type="entry name" value="Ion_trans"/>
    <property type="match status" value="1"/>
</dbReference>
<dbReference type="PANTHER" id="PTHR10217">
    <property type="entry name" value="VOLTAGE AND LIGAND GATED POTASSIUM CHANNEL"/>
    <property type="match status" value="1"/>
</dbReference>
<dbReference type="InterPro" id="IPR000595">
    <property type="entry name" value="cNMP-bd_dom"/>
</dbReference>
<keyword evidence="5" id="KW-0631">Potassium channel</keyword>
<feature type="compositionally biased region" description="Low complexity" evidence="12">
    <location>
        <begin position="748"/>
        <end position="759"/>
    </location>
</feature>
<keyword evidence="2" id="KW-0813">Transport</keyword>
<dbReference type="Gene3D" id="2.60.120.10">
    <property type="entry name" value="Jelly Rolls"/>
    <property type="match status" value="1"/>
</dbReference>
<dbReference type="AlphaFoldDB" id="A0AAE0C6N1"/>
<sequence>MQMTAEFATAGFFKRGKFTVIDSSKAQEDPAAKLWREHRLLPPTSAGKQRWDLMMTAFVLYNCVFIPLQIAFEVNPTNPQLIADNVIDSLFIFDIVINFRTALLDEYSEYIVGKKEIATAYLNGWFPLDFVASFPFETVAWILKINFEHGTVLSMLKMPRLLRLGRLLKKLEQLAAANAFRIVKLMCGFLLIAHWLGCVWWIIGTASFNAEAEWGSPWVDRAPEPLTADSPITQKYLSSVYWALTMLMKTPWIHPDTVPELIAASVAVVLGAILFAAILGNVTSMIQSFDRTNAELRNKMSTLHLFVDQLKVPMEIQNRIFTQVDEEWSVTSGLKVEHVLNSLPVSLQRDVLLACYSEIRVACPLFEGLSEQITVAICKRLVLGVLRPDEQIMFKGAPSCFLLILVRGTFKVELISRAEPAKPKLRTVDSAVFGSSFSFAALRKSFSVSAENAGYPLDADPEEAPTSDQQDESDQLKSFKGTSTSVLVAEDGSVLGLADPLDTSWRCPYNVCPMKLTRFLSMSQADLASIVNTFGGLDAMQVRKSLQVEHQKLMATLLLVTPGETRDKDGADTGEGNCEEDSRAREIYQIEEQVRMEQLETLRTEVEELDHRLFHQSKELHEVQENLQEITRFLLDQAMSPLLNASAHPQLQRLSSPRAAVSTRSPLSRGSSSSDQPLDTHKESSSRPQASILPAAPSAASSSQLDSSVPHGADGQLHAQRSQSAPQQPVLSVADPSGAQPSSSSERPPLLAASAGSAAEPDLQPIPFALVVDNRANSFGELERDKEPSISEQVDLDESSSEYVSIADPDDLSLDLNSVAAKVQRGMSQDPRDEA</sequence>
<evidence type="ECO:0000313" key="15">
    <source>
        <dbReference type="EMBL" id="KAK3249391.1"/>
    </source>
</evidence>
<keyword evidence="16" id="KW-1185">Reference proteome</keyword>
<keyword evidence="8 13" id="KW-1133">Transmembrane helix</keyword>
<evidence type="ECO:0000256" key="12">
    <source>
        <dbReference type="SAM" id="MobiDB-lite"/>
    </source>
</evidence>
<evidence type="ECO:0000256" key="13">
    <source>
        <dbReference type="SAM" id="Phobius"/>
    </source>
</evidence>
<gene>
    <name evidence="15" type="ORF">CYMTET_41178</name>
</gene>
<feature type="transmembrane region" description="Helical" evidence="13">
    <location>
        <begin position="179"/>
        <end position="203"/>
    </location>
</feature>
<keyword evidence="10 13" id="KW-0472">Membrane</keyword>
<feature type="region of interest" description="Disordered" evidence="12">
    <location>
        <begin position="457"/>
        <end position="477"/>
    </location>
</feature>
<dbReference type="PROSITE" id="PS50042">
    <property type="entry name" value="CNMP_BINDING_3"/>
    <property type="match status" value="1"/>
</dbReference>
<keyword evidence="4 13" id="KW-0812">Transmembrane</keyword>
<dbReference type="InterPro" id="IPR014710">
    <property type="entry name" value="RmlC-like_jellyroll"/>
</dbReference>
<evidence type="ECO:0000256" key="3">
    <source>
        <dbReference type="ARBA" id="ARBA00022538"/>
    </source>
</evidence>
<feature type="domain" description="Cyclic nucleotide-binding" evidence="14">
    <location>
        <begin position="365"/>
        <end position="442"/>
    </location>
</feature>
<dbReference type="InterPro" id="IPR018490">
    <property type="entry name" value="cNMP-bd_dom_sf"/>
</dbReference>
<keyword evidence="3" id="KW-0633">Potassium transport</keyword>
<dbReference type="GO" id="GO:0042391">
    <property type="term" value="P:regulation of membrane potential"/>
    <property type="evidence" value="ECO:0007669"/>
    <property type="project" value="TreeGrafter"/>
</dbReference>
<dbReference type="InterPro" id="IPR003938">
    <property type="entry name" value="K_chnl_volt-dep_EAG/ELK/ERG"/>
</dbReference>
<feature type="compositionally biased region" description="Low complexity" evidence="12">
    <location>
        <begin position="662"/>
        <end position="674"/>
    </location>
</feature>
<feature type="region of interest" description="Disordered" evidence="12">
    <location>
        <begin position="780"/>
        <end position="803"/>
    </location>
</feature>
<reference evidence="15 16" key="1">
    <citation type="journal article" date="2015" name="Genome Biol. Evol.">
        <title>Comparative Genomics of a Bacterivorous Green Alga Reveals Evolutionary Causalities and Consequences of Phago-Mixotrophic Mode of Nutrition.</title>
        <authorList>
            <person name="Burns J.A."/>
            <person name="Paasch A."/>
            <person name="Narechania A."/>
            <person name="Kim E."/>
        </authorList>
    </citation>
    <scope>NUCLEOTIDE SEQUENCE [LARGE SCALE GENOMIC DNA]</scope>
    <source>
        <strain evidence="15 16">PLY_AMNH</strain>
    </source>
</reference>
<evidence type="ECO:0000256" key="7">
    <source>
        <dbReference type="ARBA" id="ARBA00022958"/>
    </source>
</evidence>
<evidence type="ECO:0000256" key="4">
    <source>
        <dbReference type="ARBA" id="ARBA00022692"/>
    </source>
</evidence>
<evidence type="ECO:0000256" key="8">
    <source>
        <dbReference type="ARBA" id="ARBA00022989"/>
    </source>
</evidence>
<evidence type="ECO:0000256" key="11">
    <source>
        <dbReference type="ARBA" id="ARBA00023303"/>
    </source>
</evidence>
<feature type="compositionally biased region" description="Acidic residues" evidence="12">
    <location>
        <begin position="459"/>
        <end position="473"/>
    </location>
</feature>
<protein>
    <recommendedName>
        <fullName evidence="14">Cyclic nucleotide-binding domain-containing protein</fullName>
    </recommendedName>
</protein>
<evidence type="ECO:0000256" key="5">
    <source>
        <dbReference type="ARBA" id="ARBA00022826"/>
    </source>
</evidence>
<evidence type="ECO:0000256" key="10">
    <source>
        <dbReference type="ARBA" id="ARBA00023136"/>
    </source>
</evidence>
<dbReference type="EMBL" id="LGRX02027373">
    <property type="protein sequence ID" value="KAK3249391.1"/>
    <property type="molecule type" value="Genomic_DNA"/>
</dbReference>
<dbReference type="InterPro" id="IPR005821">
    <property type="entry name" value="Ion_trans_dom"/>
</dbReference>
<evidence type="ECO:0000256" key="2">
    <source>
        <dbReference type="ARBA" id="ARBA00022448"/>
    </source>
</evidence>
<evidence type="ECO:0000313" key="16">
    <source>
        <dbReference type="Proteomes" id="UP001190700"/>
    </source>
</evidence>
<accession>A0AAE0C6N1</accession>
<evidence type="ECO:0000259" key="14">
    <source>
        <dbReference type="PROSITE" id="PS50042"/>
    </source>
</evidence>
<keyword evidence="7" id="KW-0630">Potassium</keyword>
<dbReference type="GO" id="GO:0005886">
    <property type="term" value="C:plasma membrane"/>
    <property type="evidence" value="ECO:0007669"/>
    <property type="project" value="TreeGrafter"/>
</dbReference>
<dbReference type="Gene3D" id="1.10.287.70">
    <property type="match status" value="1"/>
</dbReference>
<comment type="subcellular location">
    <subcellularLocation>
        <location evidence="1">Membrane</location>
        <topology evidence="1">Multi-pass membrane protein</topology>
    </subcellularLocation>
</comment>
<dbReference type="SUPFAM" id="SSF81324">
    <property type="entry name" value="Voltage-gated potassium channels"/>
    <property type="match status" value="1"/>
</dbReference>
<dbReference type="InterPro" id="IPR050818">
    <property type="entry name" value="KCNH_animal-type"/>
</dbReference>
<proteinExistence type="predicted"/>
<dbReference type="PRINTS" id="PR01463">
    <property type="entry name" value="EAGCHANLFMLY"/>
</dbReference>
<dbReference type="GO" id="GO:0005249">
    <property type="term" value="F:voltage-gated potassium channel activity"/>
    <property type="evidence" value="ECO:0007669"/>
    <property type="project" value="InterPro"/>
</dbReference>
<dbReference type="SUPFAM" id="SSF51206">
    <property type="entry name" value="cAMP-binding domain-like"/>
    <property type="match status" value="1"/>
</dbReference>